<dbReference type="Gene3D" id="3.90.1150.10">
    <property type="entry name" value="Aspartate Aminotransferase, domain 1"/>
    <property type="match status" value="1"/>
</dbReference>
<evidence type="ECO:0000313" key="8">
    <source>
        <dbReference type="Proteomes" id="UP000050562"/>
    </source>
</evidence>
<keyword evidence="2" id="KW-0663">Pyridoxal phosphate</keyword>
<keyword evidence="4" id="KW-0238">DNA-binding</keyword>
<dbReference type="InterPro" id="IPR051446">
    <property type="entry name" value="HTH_trans_reg/aminotransferase"/>
</dbReference>
<dbReference type="InterPro" id="IPR015424">
    <property type="entry name" value="PyrdxlP-dep_Trfase"/>
</dbReference>
<dbReference type="Proteomes" id="UP000050562">
    <property type="component" value="Unassembled WGS sequence"/>
</dbReference>
<dbReference type="CDD" id="cd07377">
    <property type="entry name" value="WHTH_GntR"/>
    <property type="match status" value="1"/>
</dbReference>
<dbReference type="RefSeq" id="WP_057409680.1">
    <property type="nucleotide sequence ID" value="NZ_LJRC01000160.1"/>
</dbReference>
<comment type="caution">
    <text evidence="7">The sequence shown here is derived from an EMBL/GenBank/DDBJ whole genome shotgun (WGS) entry which is preliminary data.</text>
</comment>
<dbReference type="CDD" id="cd00609">
    <property type="entry name" value="AAT_like"/>
    <property type="match status" value="1"/>
</dbReference>
<reference evidence="7 8" key="1">
    <citation type="submission" date="2015-09" db="EMBL/GenBank/DDBJ databases">
        <title>Genome announcement of multiple Pseudomonas syringae strains.</title>
        <authorList>
            <person name="Thakur S."/>
            <person name="Wang P.W."/>
            <person name="Gong Y."/>
            <person name="Weir B.S."/>
            <person name="Guttman D.S."/>
        </authorList>
    </citation>
    <scope>NUCLEOTIDE SEQUENCE [LARGE SCALE GENOMIC DNA]</scope>
    <source>
        <strain evidence="7 8">ICMP3956</strain>
    </source>
</reference>
<sequence>MLPDSFYDTLKQRLRAGDWSSGERLPSIRKLAFSAGVSYHNVVSAYGRLVSEGLLASQPGRGYFVVHGGEPGSVWREPECTDRDPLFRLLQAGPTYTKLGCGWLPPAWRDTALLAKAIRRTARLEQSSLAEYGDIHGFLPLRKQLCVLLKGLTRIDIRPDQILTTLGATQALDLIARLLIKPGDHVFVDEPGNGNLIKLIQLAGGHAVGIRRTREGPDIEEMKRYLLTHSVKAFFCNSTFHNPTGGNISPHNAFNVLRLAVEHDFFVVEDDVYGDFSPTIRQTFAELDNLDRVIYIGSFSKCLSASLRVGYIACAQALIEPLVRLKLLTCVAVPAFCERFVNTILADGTYAGHMKNVQQKLVTQQTLTQRCLLKQGWQFEIAPEGGMFIWARHPEISDTQDFVSKLEKQKILLMPGSSFSVTRDYRDFIRLNCSHFSATLESHFSV</sequence>
<dbReference type="GO" id="GO:0003700">
    <property type="term" value="F:DNA-binding transcription factor activity"/>
    <property type="evidence" value="ECO:0007669"/>
    <property type="project" value="InterPro"/>
</dbReference>
<dbReference type="InterPro" id="IPR004839">
    <property type="entry name" value="Aminotransferase_I/II_large"/>
</dbReference>
<accession>A0A0Q0APM1</accession>
<dbReference type="PANTHER" id="PTHR46577">
    <property type="entry name" value="HTH-TYPE TRANSCRIPTIONAL REGULATORY PROTEIN GABR"/>
    <property type="match status" value="1"/>
</dbReference>
<dbReference type="Gene3D" id="3.40.640.10">
    <property type="entry name" value="Type I PLP-dependent aspartate aminotransferase-like (Major domain)"/>
    <property type="match status" value="1"/>
</dbReference>
<evidence type="ECO:0000259" key="6">
    <source>
        <dbReference type="PROSITE" id="PS50949"/>
    </source>
</evidence>
<evidence type="ECO:0000256" key="3">
    <source>
        <dbReference type="ARBA" id="ARBA00023015"/>
    </source>
</evidence>
<feature type="domain" description="HTH gntR-type" evidence="6">
    <location>
        <begin position="1"/>
        <end position="68"/>
    </location>
</feature>
<dbReference type="SUPFAM" id="SSF53383">
    <property type="entry name" value="PLP-dependent transferases"/>
    <property type="match status" value="1"/>
</dbReference>
<dbReference type="Pfam" id="PF00155">
    <property type="entry name" value="Aminotran_1_2"/>
    <property type="match status" value="1"/>
</dbReference>
<dbReference type="AlphaFoldDB" id="A0A0Q0APM1"/>
<proteinExistence type="inferred from homology"/>
<dbReference type="SMART" id="SM00345">
    <property type="entry name" value="HTH_GNTR"/>
    <property type="match status" value="1"/>
</dbReference>
<dbReference type="EMBL" id="LJRC01000160">
    <property type="protein sequence ID" value="KPY35682.1"/>
    <property type="molecule type" value="Genomic_DNA"/>
</dbReference>
<dbReference type="InterPro" id="IPR000524">
    <property type="entry name" value="Tscrpt_reg_HTH_GntR"/>
</dbReference>
<evidence type="ECO:0000256" key="1">
    <source>
        <dbReference type="ARBA" id="ARBA00005384"/>
    </source>
</evidence>
<dbReference type="Pfam" id="PF00392">
    <property type="entry name" value="GntR"/>
    <property type="match status" value="1"/>
</dbReference>
<dbReference type="SUPFAM" id="SSF46785">
    <property type="entry name" value="Winged helix' DNA-binding domain"/>
    <property type="match status" value="1"/>
</dbReference>
<dbReference type="PROSITE" id="PS50949">
    <property type="entry name" value="HTH_GNTR"/>
    <property type="match status" value="1"/>
</dbReference>
<dbReference type="GO" id="GO:0030170">
    <property type="term" value="F:pyridoxal phosphate binding"/>
    <property type="evidence" value="ECO:0007669"/>
    <property type="project" value="InterPro"/>
</dbReference>
<keyword evidence="3" id="KW-0805">Transcription regulation</keyword>
<dbReference type="InterPro" id="IPR015422">
    <property type="entry name" value="PyrdxlP-dep_Trfase_small"/>
</dbReference>
<dbReference type="InterPro" id="IPR036388">
    <property type="entry name" value="WH-like_DNA-bd_sf"/>
</dbReference>
<dbReference type="PANTHER" id="PTHR46577:SF2">
    <property type="entry name" value="TRANSCRIPTIONAL REGULATORY PROTEIN"/>
    <property type="match status" value="1"/>
</dbReference>
<evidence type="ECO:0000256" key="5">
    <source>
        <dbReference type="ARBA" id="ARBA00023163"/>
    </source>
</evidence>
<protein>
    <submittedName>
        <fullName evidence="7">Methyl-accepting chemotaxis protein</fullName>
    </submittedName>
</protein>
<organism evidence="7 8">
    <name type="scientific">Pseudomonas syringae pv. primulae</name>
    <dbReference type="NCBI Taxonomy" id="251707"/>
    <lineage>
        <taxon>Bacteria</taxon>
        <taxon>Pseudomonadati</taxon>
        <taxon>Pseudomonadota</taxon>
        <taxon>Gammaproteobacteria</taxon>
        <taxon>Pseudomonadales</taxon>
        <taxon>Pseudomonadaceae</taxon>
        <taxon>Pseudomonas</taxon>
    </lineage>
</organism>
<gene>
    <name evidence="7" type="ORF">ALO52_200111</name>
</gene>
<dbReference type="PATRIC" id="fig|251707.3.peg.1224"/>
<evidence type="ECO:0000256" key="2">
    <source>
        <dbReference type="ARBA" id="ARBA00022898"/>
    </source>
</evidence>
<dbReference type="InterPro" id="IPR036390">
    <property type="entry name" value="WH_DNA-bd_sf"/>
</dbReference>
<comment type="similarity">
    <text evidence="1">In the C-terminal section; belongs to the class-I pyridoxal-phosphate-dependent aminotransferase family.</text>
</comment>
<evidence type="ECO:0000256" key="4">
    <source>
        <dbReference type="ARBA" id="ARBA00023125"/>
    </source>
</evidence>
<dbReference type="InterPro" id="IPR015421">
    <property type="entry name" value="PyrdxlP-dep_Trfase_major"/>
</dbReference>
<name>A0A0Q0APM1_9PSED</name>
<evidence type="ECO:0000313" key="7">
    <source>
        <dbReference type="EMBL" id="KPY35682.1"/>
    </source>
</evidence>
<keyword evidence="5" id="KW-0804">Transcription</keyword>
<dbReference type="GO" id="GO:0003677">
    <property type="term" value="F:DNA binding"/>
    <property type="evidence" value="ECO:0007669"/>
    <property type="project" value="UniProtKB-KW"/>
</dbReference>
<dbReference type="Gene3D" id="1.10.10.10">
    <property type="entry name" value="Winged helix-like DNA-binding domain superfamily/Winged helix DNA-binding domain"/>
    <property type="match status" value="1"/>
</dbReference>